<dbReference type="Pfam" id="PF00300">
    <property type="entry name" value="His_Phos_1"/>
    <property type="match status" value="1"/>
</dbReference>
<dbReference type="PROSITE" id="PS51257">
    <property type="entry name" value="PROKAR_LIPOPROTEIN"/>
    <property type="match status" value="1"/>
</dbReference>
<dbReference type="Proteomes" id="UP001217838">
    <property type="component" value="Unassembled WGS sequence"/>
</dbReference>
<dbReference type="InterPro" id="IPR029033">
    <property type="entry name" value="His_PPase_superfam"/>
</dbReference>
<comment type="caution">
    <text evidence="1">The sequence shown here is derived from an EMBL/GenBank/DDBJ whole genome shotgun (WGS) entry which is preliminary data.</text>
</comment>
<protein>
    <submittedName>
        <fullName evidence="1">Histidine phosphatase family protein</fullName>
    </submittedName>
</protein>
<keyword evidence="2" id="KW-1185">Reference proteome</keyword>
<dbReference type="Gene3D" id="3.40.50.1240">
    <property type="entry name" value="Phosphoglycerate mutase-like"/>
    <property type="match status" value="1"/>
</dbReference>
<proteinExistence type="predicted"/>
<name>A0ABT5B575_9BACT</name>
<evidence type="ECO:0000313" key="2">
    <source>
        <dbReference type="Proteomes" id="UP001217838"/>
    </source>
</evidence>
<dbReference type="SMART" id="SM00855">
    <property type="entry name" value="PGAM"/>
    <property type="match status" value="1"/>
</dbReference>
<dbReference type="SUPFAM" id="SSF53254">
    <property type="entry name" value="Phosphoglycerate mutase-like"/>
    <property type="match status" value="1"/>
</dbReference>
<gene>
    <name evidence="1" type="ORF">POL58_15900</name>
</gene>
<accession>A0ABT5B575</accession>
<dbReference type="EMBL" id="JAQNDN010000007">
    <property type="protein sequence ID" value="MDC0669236.1"/>
    <property type="molecule type" value="Genomic_DNA"/>
</dbReference>
<evidence type="ECO:0000313" key="1">
    <source>
        <dbReference type="EMBL" id="MDC0669236.1"/>
    </source>
</evidence>
<dbReference type="InterPro" id="IPR013078">
    <property type="entry name" value="His_Pase_superF_clade-1"/>
</dbReference>
<organism evidence="1 2">
    <name type="scientific">Nannocystis radixulma</name>
    <dbReference type="NCBI Taxonomy" id="2995305"/>
    <lineage>
        <taxon>Bacteria</taxon>
        <taxon>Pseudomonadati</taxon>
        <taxon>Myxococcota</taxon>
        <taxon>Polyangia</taxon>
        <taxon>Nannocystales</taxon>
        <taxon>Nannocystaceae</taxon>
        <taxon>Nannocystis</taxon>
    </lineage>
</organism>
<sequence length="217" mass="22191">MPGPRSATSPLFRPFAQLGLSSLLALTFAACKPAASSQAPAAGEKLEAADKPEAAAPRMTVILVRHGEKATDDPRDPGLSPAGEARARALAALLAQAGVTHLFASEYRRTQATVAPLAGATGLEVVALPANAPQELVTALRALPAGAIAVVAAHSNTVPAIVEALGGQVRDTVESNGQRMLPDDAYDRLFIVTLAGTPATDPPQTLELRYGAASPAH</sequence>
<reference evidence="1 2" key="1">
    <citation type="submission" date="2022-11" db="EMBL/GenBank/DDBJ databases">
        <title>Minimal conservation of predation-associated metabolite biosynthetic gene clusters underscores biosynthetic potential of Myxococcota including descriptions for ten novel species: Archangium lansinium sp. nov., Myxococcus landrumus sp. nov., Nannocystis bai.</title>
        <authorList>
            <person name="Ahearne A."/>
            <person name="Stevens C."/>
            <person name="Dowd S."/>
        </authorList>
    </citation>
    <scope>NUCLEOTIDE SEQUENCE [LARGE SCALE GENOMIC DNA]</scope>
    <source>
        <strain evidence="1 2">NCELM</strain>
    </source>
</reference>
<dbReference type="RefSeq" id="WP_271998969.1">
    <property type="nucleotide sequence ID" value="NZ_JAQNDN010000007.1"/>
</dbReference>